<name>A0A2M9HDR2_9BIFI</name>
<dbReference type="Gene3D" id="1.20.1250.20">
    <property type="entry name" value="MFS general substrate transporter like domains"/>
    <property type="match status" value="1"/>
</dbReference>
<feature type="transmembrane region" description="Helical" evidence="5">
    <location>
        <begin position="377"/>
        <end position="398"/>
    </location>
</feature>
<evidence type="ECO:0000256" key="1">
    <source>
        <dbReference type="ARBA" id="ARBA00004651"/>
    </source>
</evidence>
<keyword evidence="3 5" id="KW-1133">Transmembrane helix</keyword>
<feature type="transmembrane region" description="Helical" evidence="5">
    <location>
        <begin position="261"/>
        <end position="279"/>
    </location>
</feature>
<dbReference type="InterPro" id="IPR036259">
    <property type="entry name" value="MFS_trans_sf"/>
</dbReference>
<protein>
    <submittedName>
        <fullName evidence="7">MFS transporter</fullName>
    </submittedName>
</protein>
<comment type="subcellular location">
    <subcellularLocation>
        <location evidence="1">Cell membrane</location>
        <topology evidence="1">Multi-pass membrane protein</topology>
    </subcellularLocation>
</comment>
<dbReference type="GO" id="GO:0022857">
    <property type="term" value="F:transmembrane transporter activity"/>
    <property type="evidence" value="ECO:0007669"/>
    <property type="project" value="InterPro"/>
</dbReference>
<evidence type="ECO:0000256" key="5">
    <source>
        <dbReference type="SAM" id="Phobius"/>
    </source>
</evidence>
<dbReference type="PROSITE" id="PS50850">
    <property type="entry name" value="MFS"/>
    <property type="match status" value="1"/>
</dbReference>
<feature type="transmembrane region" description="Helical" evidence="5">
    <location>
        <begin position="90"/>
        <end position="111"/>
    </location>
</feature>
<evidence type="ECO:0000313" key="7">
    <source>
        <dbReference type="EMBL" id="PJM74941.1"/>
    </source>
</evidence>
<dbReference type="AlphaFoldDB" id="A0A2M9HDR2"/>
<feature type="transmembrane region" description="Helical" evidence="5">
    <location>
        <begin position="152"/>
        <end position="172"/>
    </location>
</feature>
<feature type="transmembrane region" description="Helical" evidence="5">
    <location>
        <begin position="223"/>
        <end position="241"/>
    </location>
</feature>
<evidence type="ECO:0000256" key="2">
    <source>
        <dbReference type="ARBA" id="ARBA00022692"/>
    </source>
</evidence>
<dbReference type="EMBL" id="PEBK01000006">
    <property type="protein sequence ID" value="PJM74941.1"/>
    <property type="molecule type" value="Genomic_DNA"/>
</dbReference>
<feature type="transmembrane region" description="Helical" evidence="5">
    <location>
        <begin position="117"/>
        <end position="140"/>
    </location>
</feature>
<sequence>MGVVSVSLCRGVIVVKRRGHGESVFGRDVLLIMLAGFFYMGGSMLSTPLAVGYARSIGASAAMAGLIVGAMNIVSLVLRPLTGMVADRVPYRGLAIAGAALLLVANLGYTFCPIPAFLLASRIINGIGFSLVSVCLSAWLSSLVPLGHIGKVMGLYGAVNALAMAFGPAVGIRVQRKAGYGASFLVSTAMVVLMGIAVLMTRGGKGARARSGRHTSPGDDRGSCARVIPVALVFMLFAIPYCATQSYIVVYADSLRLPVDVGLFFPAYAVALLSMRVLMRDLFDRLPFIWFLILCSGCMLGSLAALTLMHGMPSMLLAAVLMAGAYGLMSSASQMSAVKIGGHGHEGRSNALYYMGLDLGMSLGPMLGGALCAYVGIRWLFLAMMVSVPAAIVVYLLGRRVGQS</sequence>
<dbReference type="PANTHER" id="PTHR23531">
    <property type="entry name" value="QUINOLENE RESISTANCE PROTEIN NORA"/>
    <property type="match status" value="1"/>
</dbReference>
<feature type="domain" description="Major facilitator superfamily (MFS) profile" evidence="6">
    <location>
        <begin position="28"/>
        <end position="401"/>
    </location>
</feature>
<accession>A0A2M9HDR2</accession>
<keyword evidence="8" id="KW-1185">Reference proteome</keyword>
<keyword evidence="4 5" id="KW-0472">Membrane</keyword>
<dbReference type="OrthoDB" id="9814001at2"/>
<feature type="transmembrane region" description="Helical" evidence="5">
    <location>
        <begin position="57"/>
        <end position="78"/>
    </location>
</feature>
<evidence type="ECO:0000256" key="4">
    <source>
        <dbReference type="ARBA" id="ARBA00023136"/>
    </source>
</evidence>
<evidence type="ECO:0000259" key="6">
    <source>
        <dbReference type="PROSITE" id="PS50850"/>
    </source>
</evidence>
<dbReference type="Proteomes" id="UP000231451">
    <property type="component" value="Unassembled WGS sequence"/>
</dbReference>
<reference evidence="7 8" key="1">
    <citation type="submission" date="2017-10" db="EMBL/GenBank/DDBJ databases">
        <title>Draft genome sequences of strains TRE 1, TRE 9, TRE H and TRI 7, isolated from tamarins, belonging to four potential novel Bifidobacterium species.</title>
        <authorList>
            <person name="Mattarelli P."/>
            <person name="Modesto M."/>
            <person name="Puglisi E."/>
            <person name="Morelli L."/>
            <person name="Spezio C."/>
            <person name="Bonetti A."/>
            <person name="Sandri C."/>
        </authorList>
    </citation>
    <scope>NUCLEOTIDE SEQUENCE [LARGE SCALE GENOMIC DNA]</scope>
    <source>
        <strain evidence="8">TRI7</strain>
    </source>
</reference>
<dbReference type="PANTHER" id="PTHR23531:SF1">
    <property type="entry name" value="QUINOLENE RESISTANCE PROTEIN NORA"/>
    <property type="match status" value="1"/>
</dbReference>
<feature type="transmembrane region" description="Helical" evidence="5">
    <location>
        <begin position="312"/>
        <end position="330"/>
    </location>
</feature>
<dbReference type="InterPro" id="IPR020846">
    <property type="entry name" value="MFS_dom"/>
</dbReference>
<evidence type="ECO:0000256" key="3">
    <source>
        <dbReference type="ARBA" id="ARBA00022989"/>
    </source>
</evidence>
<feature type="transmembrane region" description="Helical" evidence="5">
    <location>
        <begin position="29"/>
        <end position="51"/>
    </location>
</feature>
<dbReference type="SUPFAM" id="SSF103473">
    <property type="entry name" value="MFS general substrate transporter"/>
    <property type="match status" value="1"/>
</dbReference>
<comment type="caution">
    <text evidence="7">The sequence shown here is derived from an EMBL/GenBank/DDBJ whole genome shotgun (WGS) entry which is preliminary data.</text>
</comment>
<organism evidence="7 8">
    <name type="scientific">Bifidobacterium simiarum</name>
    <dbReference type="NCBI Taxonomy" id="2045441"/>
    <lineage>
        <taxon>Bacteria</taxon>
        <taxon>Bacillati</taxon>
        <taxon>Actinomycetota</taxon>
        <taxon>Actinomycetes</taxon>
        <taxon>Bifidobacteriales</taxon>
        <taxon>Bifidobacteriaceae</taxon>
        <taxon>Bifidobacterium</taxon>
    </lineage>
</organism>
<keyword evidence="2 5" id="KW-0812">Transmembrane</keyword>
<dbReference type="Pfam" id="PF07690">
    <property type="entry name" value="MFS_1"/>
    <property type="match status" value="1"/>
</dbReference>
<gene>
    <name evidence="7" type="ORF">CSQ87_06820</name>
</gene>
<dbReference type="InterPro" id="IPR011701">
    <property type="entry name" value="MFS"/>
</dbReference>
<evidence type="ECO:0000313" key="8">
    <source>
        <dbReference type="Proteomes" id="UP000231451"/>
    </source>
</evidence>
<dbReference type="RefSeq" id="WP_100513139.1">
    <property type="nucleotide sequence ID" value="NZ_PEBK01000006.1"/>
</dbReference>
<feature type="transmembrane region" description="Helical" evidence="5">
    <location>
        <begin position="178"/>
        <end position="202"/>
    </location>
</feature>
<dbReference type="CDD" id="cd17489">
    <property type="entry name" value="MFS_YfcJ_like"/>
    <property type="match status" value="1"/>
</dbReference>
<proteinExistence type="predicted"/>
<feature type="transmembrane region" description="Helical" evidence="5">
    <location>
        <begin position="286"/>
        <end position="306"/>
    </location>
</feature>
<dbReference type="InterPro" id="IPR052714">
    <property type="entry name" value="MFS_Exporter"/>
</dbReference>
<dbReference type="GO" id="GO:0005886">
    <property type="term" value="C:plasma membrane"/>
    <property type="evidence" value="ECO:0007669"/>
    <property type="project" value="UniProtKB-SubCell"/>
</dbReference>